<proteinExistence type="predicted"/>
<dbReference type="AlphaFoldDB" id="A0A834C6C8"/>
<name>A0A834C6C8_ORYME</name>
<evidence type="ECO:0000313" key="2">
    <source>
        <dbReference type="EMBL" id="KAF6726238.1"/>
    </source>
</evidence>
<protein>
    <submittedName>
        <fullName evidence="2">Uncharacterized protein</fullName>
    </submittedName>
</protein>
<gene>
    <name evidence="2" type="ORF">FQA47_002557</name>
</gene>
<evidence type="ECO:0000256" key="1">
    <source>
        <dbReference type="SAM" id="MobiDB-lite"/>
    </source>
</evidence>
<dbReference type="EMBL" id="WKFB01000339">
    <property type="protein sequence ID" value="KAF6726238.1"/>
    <property type="molecule type" value="Genomic_DNA"/>
</dbReference>
<sequence>MGVTRFPKNIWSGGIVTVQNPTDLRCFWGPDGPETRMGIGERRRGRRLGRAVERVHLKFMDQEFCCLYPQQEPEPEPGQRGNNLFLHENQILVLEQNLREKADFHRNELKVRTRQKARSEPFTTERNGARTGGWRTGGSFLTERLAAAEEEEEEEEEGA</sequence>
<reference evidence="2" key="1">
    <citation type="journal article" name="BMC Genomics">
        <title>Long-read sequencing and de novo genome assembly of marine medaka (Oryzias melastigma).</title>
        <authorList>
            <person name="Liang P."/>
            <person name="Saqib H.S.A."/>
            <person name="Ni X."/>
            <person name="Shen Y."/>
        </authorList>
    </citation>
    <scope>NUCLEOTIDE SEQUENCE</scope>
    <source>
        <strain evidence="2">Bigg-433</strain>
    </source>
</reference>
<evidence type="ECO:0000313" key="3">
    <source>
        <dbReference type="Proteomes" id="UP000646548"/>
    </source>
</evidence>
<dbReference type="Proteomes" id="UP000646548">
    <property type="component" value="Unassembled WGS sequence"/>
</dbReference>
<accession>A0A834C6C8</accession>
<comment type="caution">
    <text evidence="2">The sequence shown here is derived from an EMBL/GenBank/DDBJ whole genome shotgun (WGS) entry which is preliminary data.</text>
</comment>
<feature type="region of interest" description="Disordered" evidence="1">
    <location>
        <begin position="111"/>
        <end position="140"/>
    </location>
</feature>
<organism evidence="2 3">
    <name type="scientific">Oryzias melastigma</name>
    <name type="common">Marine medaka</name>
    <dbReference type="NCBI Taxonomy" id="30732"/>
    <lineage>
        <taxon>Eukaryota</taxon>
        <taxon>Metazoa</taxon>
        <taxon>Chordata</taxon>
        <taxon>Craniata</taxon>
        <taxon>Vertebrata</taxon>
        <taxon>Euteleostomi</taxon>
        <taxon>Actinopterygii</taxon>
        <taxon>Neopterygii</taxon>
        <taxon>Teleostei</taxon>
        <taxon>Neoteleostei</taxon>
        <taxon>Acanthomorphata</taxon>
        <taxon>Ovalentaria</taxon>
        <taxon>Atherinomorphae</taxon>
        <taxon>Beloniformes</taxon>
        <taxon>Adrianichthyidae</taxon>
        <taxon>Oryziinae</taxon>
        <taxon>Oryzias</taxon>
    </lineage>
</organism>